<reference evidence="2 3" key="1">
    <citation type="submission" date="2024-01" db="EMBL/GenBank/DDBJ databases">
        <title>The genome of the rayed Mediterranean limpet Patella caerulea (Linnaeus, 1758).</title>
        <authorList>
            <person name="Anh-Thu Weber A."/>
            <person name="Halstead-Nussloch G."/>
        </authorList>
    </citation>
    <scope>NUCLEOTIDE SEQUENCE [LARGE SCALE GENOMIC DNA]</scope>
    <source>
        <strain evidence="2">AATW-2023a</strain>
        <tissue evidence="2">Whole specimen</tissue>
    </source>
</reference>
<dbReference type="EMBL" id="JAZGQO010000021">
    <property type="protein sequence ID" value="KAK6166086.1"/>
    <property type="molecule type" value="Genomic_DNA"/>
</dbReference>
<dbReference type="GO" id="GO:0005829">
    <property type="term" value="C:cytosol"/>
    <property type="evidence" value="ECO:0007669"/>
    <property type="project" value="TreeGrafter"/>
</dbReference>
<dbReference type="PANTHER" id="PTHR42686:SF1">
    <property type="entry name" value="GH17980P-RELATED"/>
    <property type="match status" value="1"/>
</dbReference>
<dbReference type="GO" id="GO:0010349">
    <property type="term" value="F:L-galactose dehydrogenase activity"/>
    <property type="evidence" value="ECO:0007669"/>
    <property type="project" value="InterPro"/>
</dbReference>
<dbReference type="InterPro" id="IPR023210">
    <property type="entry name" value="NADP_OxRdtase_dom"/>
</dbReference>
<protein>
    <recommendedName>
        <fullName evidence="1">NADP-dependent oxidoreductase domain-containing protein</fullName>
    </recommendedName>
</protein>
<feature type="domain" description="NADP-dependent oxidoreductase" evidence="1">
    <location>
        <begin position="36"/>
        <end position="312"/>
    </location>
</feature>
<evidence type="ECO:0000313" key="3">
    <source>
        <dbReference type="Proteomes" id="UP001347796"/>
    </source>
</evidence>
<dbReference type="SUPFAM" id="SSF51430">
    <property type="entry name" value="NAD(P)-linked oxidoreductase"/>
    <property type="match status" value="1"/>
</dbReference>
<dbReference type="InterPro" id="IPR036812">
    <property type="entry name" value="NAD(P)_OxRdtase_dom_sf"/>
</dbReference>
<dbReference type="PANTHER" id="PTHR42686">
    <property type="entry name" value="GH17980P-RELATED"/>
    <property type="match status" value="1"/>
</dbReference>
<dbReference type="Proteomes" id="UP001347796">
    <property type="component" value="Unassembled WGS sequence"/>
</dbReference>
<evidence type="ECO:0000259" key="1">
    <source>
        <dbReference type="Pfam" id="PF00248"/>
    </source>
</evidence>
<name>A0AAN8G912_PATCE</name>
<proteinExistence type="predicted"/>
<organism evidence="2 3">
    <name type="scientific">Patella caerulea</name>
    <name type="common">Rayed Mediterranean limpet</name>
    <dbReference type="NCBI Taxonomy" id="87958"/>
    <lineage>
        <taxon>Eukaryota</taxon>
        <taxon>Metazoa</taxon>
        <taxon>Spiralia</taxon>
        <taxon>Lophotrochozoa</taxon>
        <taxon>Mollusca</taxon>
        <taxon>Gastropoda</taxon>
        <taxon>Patellogastropoda</taxon>
        <taxon>Patelloidea</taxon>
        <taxon>Patellidae</taxon>
        <taxon>Patella</taxon>
    </lineage>
</organism>
<keyword evidence="3" id="KW-1185">Reference proteome</keyword>
<dbReference type="InterPro" id="IPR044479">
    <property type="entry name" value="LGALDH-like"/>
</dbReference>
<dbReference type="InterPro" id="IPR020471">
    <property type="entry name" value="AKR"/>
</dbReference>
<dbReference type="CDD" id="cd19163">
    <property type="entry name" value="AKR_galDH"/>
    <property type="match status" value="1"/>
</dbReference>
<dbReference type="Pfam" id="PF00248">
    <property type="entry name" value="Aldo_ket_red"/>
    <property type="match status" value="1"/>
</dbReference>
<evidence type="ECO:0000313" key="2">
    <source>
        <dbReference type="EMBL" id="KAK6166086.1"/>
    </source>
</evidence>
<accession>A0AAN8G912</accession>
<gene>
    <name evidence="2" type="ORF">SNE40_022858</name>
</gene>
<sequence length="349" mass="39475">MDPSVSTYVRGFHDIDAVLKMKYKPLGNTGLQISQLGYGGSGLAGVFKTTKDDESIAVLTQSIKKGINYIDTAPWYGNGKSETILGQAFKNIPRESFYVATKVGRYEPDVEKMFDFSRERTMRSIDESLQRMGLDYVDIIQVHDMEFAPNLDIILNETLPALQEIKDSGKARFIGITGYPLENFRTIIEKSQVKIDTVLSYCRGCMFDSSIQDYIPYFKEKGIGILNASPIGMGLLCEAGPPKWHPAKNQIKENCQKAAKYCKDNNVDMAQLAVKHSLELPEVASTITSSESSDIVDKNLKLLSTSLTDKERNIYNYVMKRFMEPLHKMNWEGIEVNQYREKLAKLQDR</sequence>
<dbReference type="FunFam" id="3.20.20.100:FF:000011">
    <property type="entry name" value="Aldo/keto reductase"/>
    <property type="match status" value="1"/>
</dbReference>
<dbReference type="Gene3D" id="3.20.20.100">
    <property type="entry name" value="NADP-dependent oxidoreductase domain"/>
    <property type="match status" value="1"/>
</dbReference>
<dbReference type="AlphaFoldDB" id="A0AAN8G912"/>
<comment type="caution">
    <text evidence="2">The sequence shown here is derived from an EMBL/GenBank/DDBJ whole genome shotgun (WGS) entry which is preliminary data.</text>
</comment>
<dbReference type="PRINTS" id="PR00069">
    <property type="entry name" value="ALDKETRDTASE"/>
</dbReference>